<dbReference type="VEuPathDB" id="FungiDB:CIMG_10605"/>
<name>A0A0D8JSL5_COCIM</name>
<dbReference type="AlphaFoldDB" id="A0A0D8JSL5"/>
<gene>
    <name evidence="2" type="ORF">CIMG_10605</name>
</gene>
<accession>A0A0D8JSL5</accession>
<sequence>MAIDGRERTFRRRTRRRKRSGRIGPLEQIRTESYPGCVTCRFAYGITARPVTSLPAPRCSSSAAATAKPFFTVLRLVTGRRGRGEEASLQSGYNIEGSSLQAYPARPSGEAQKHMHKRGEMGLRQAPSD</sequence>
<organism evidence="2 3">
    <name type="scientific">Coccidioides immitis (strain RS)</name>
    <name type="common">Valley fever fungus</name>
    <dbReference type="NCBI Taxonomy" id="246410"/>
    <lineage>
        <taxon>Eukaryota</taxon>
        <taxon>Fungi</taxon>
        <taxon>Dikarya</taxon>
        <taxon>Ascomycota</taxon>
        <taxon>Pezizomycotina</taxon>
        <taxon>Eurotiomycetes</taxon>
        <taxon>Eurotiomycetidae</taxon>
        <taxon>Onygenales</taxon>
        <taxon>Onygenaceae</taxon>
        <taxon>Coccidioides</taxon>
    </lineage>
</organism>
<dbReference type="OMA" id="HKRGEMG"/>
<evidence type="ECO:0000256" key="1">
    <source>
        <dbReference type="SAM" id="MobiDB-lite"/>
    </source>
</evidence>
<dbReference type="InParanoid" id="A0A0D8JSL5"/>
<proteinExistence type="predicted"/>
<evidence type="ECO:0000313" key="3">
    <source>
        <dbReference type="Proteomes" id="UP000001261"/>
    </source>
</evidence>
<feature type="region of interest" description="Disordered" evidence="1">
    <location>
        <begin position="1"/>
        <end position="25"/>
    </location>
</feature>
<dbReference type="EMBL" id="GG704911">
    <property type="protein sequence ID" value="KJF60277.1"/>
    <property type="molecule type" value="Genomic_DNA"/>
</dbReference>
<keyword evidence="3" id="KW-1185">Reference proteome</keyword>
<feature type="compositionally biased region" description="Basic residues" evidence="1">
    <location>
        <begin position="9"/>
        <end position="21"/>
    </location>
</feature>
<reference evidence="3" key="2">
    <citation type="journal article" date="2010" name="Genome Res.">
        <title>Population genomic sequencing of Coccidioides fungi reveals recent hybridization and transposon control.</title>
        <authorList>
            <person name="Neafsey D.E."/>
            <person name="Barker B.M."/>
            <person name="Sharpton T.J."/>
            <person name="Stajich J.E."/>
            <person name="Park D.J."/>
            <person name="Whiston E."/>
            <person name="Hung C.-Y."/>
            <person name="McMahan C."/>
            <person name="White J."/>
            <person name="Sykes S."/>
            <person name="Heiman D."/>
            <person name="Young S."/>
            <person name="Zeng Q."/>
            <person name="Abouelleil A."/>
            <person name="Aftuck L."/>
            <person name="Bessette D."/>
            <person name="Brown A."/>
            <person name="FitzGerald M."/>
            <person name="Lui A."/>
            <person name="Macdonald J.P."/>
            <person name="Priest M."/>
            <person name="Orbach M.J."/>
            <person name="Galgiani J.N."/>
            <person name="Kirkland T.N."/>
            <person name="Cole G.T."/>
            <person name="Birren B.W."/>
            <person name="Henn M.R."/>
            <person name="Taylor J.W."/>
            <person name="Rounsley S.D."/>
        </authorList>
    </citation>
    <scope>GENOME REANNOTATION</scope>
    <source>
        <strain evidence="3">RS</strain>
    </source>
</reference>
<protein>
    <submittedName>
        <fullName evidence="2">Uncharacterized protein</fullName>
    </submittedName>
</protein>
<reference evidence="3" key="1">
    <citation type="journal article" date="2009" name="Genome Res.">
        <title>Comparative genomic analyses of the human fungal pathogens Coccidioides and their relatives.</title>
        <authorList>
            <person name="Sharpton T.J."/>
            <person name="Stajich J.E."/>
            <person name="Rounsley S.D."/>
            <person name="Gardner M.J."/>
            <person name="Wortman J.R."/>
            <person name="Jordar V.S."/>
            <person name="Maiti R."/>
            <person name="Kodira C.D."/>
            <person name="Neafsey D.E."/>
            <person name="Zeng Q."/>
            <person name="Hung C.-Y."/>
            <person name="McMahan C."/>
            <person name="Muszewska A."/>
            <person name="Grynberg M."/>
            <person name="Mandel M.A."/>
            <person name="Kellner E.M."/>
            <person name="Barker B.M."/>
            <person name="Galgiani J.N."/>
            <person name="Orbach M.J."/>
            <person name="Kirkland T.N."/>
            <person name="Cole G.T."/>
            <person name="Henn M.R."/>
            <person name="Birren B.W."/>
            <person name="Taylor J.W."/>
        </authorList>
    </citation>
    <scope>NUCLEOTIDE SEQUENCE [LARGE SCALE GENOMIC DNA]</scope>
    <source>
        <strain evidence="3">RS</strain>
    </source>
</reference>
<feature type="region of interest" description="Disordered" evidence="1">
    <location>
        <begin position="104"/>
        <end position="129"/>
    </location>
</feature>
<evidence type="ECO:0000313" key="2">
    <source>
        <dbReference type="EMBL" id="KJF60277.1"/>
    </source>
</evidence>
<dbReference type="GeneID" id="24163356"/>
<dbReference type="Proteomes" id="UP000001261">
    <property type="component" value="Unassembled WGS sequence"/>
</dbReference>
<dbReference type="RefSeq" id="XP_012214254.1">
    <property type="nucleotide sequence ID" value="XM_012358831.1"/>
</dbReference>
<dbReference type="KEGG" id="cim:CIMG_10605"/>